<dbReference type="AlphaFoldDB" id="A0A372J9J2"/>
<dbReference type="Proteomes" id="UP000261811">
    <property type="component" value="Unassembled WGS sequence"/>
</dbReference>
<dbReference type="InterPro" id="IPR050267">
    <property type="entry name" value="Anti-sigma-factor_SerPK"/>
</dbReference>
<feature type="domain" description="Histidine kinase/HSP90-like ATPase" evidence="3">
    <location>
        <begin position="50"/>
        <end position="165"/>
    </location>
</feature>
<name>A0A372J9J2_9ACTN</name>
<comment type="caution">
    <text evidence="4">The sequence shown here is derived from an EMBL/GenBank/DDBJ whole genome shotgun (WGS) entry which is preliminary data.</text>
</comment>
<sequence length="172" mass="18365">MGAAREAPDGSARGRVLERGTRRGGGVVTGHVAPRPVGGGLALRLVSGPDEPLDVGTARRALRAVAEAHRWGVDLDDLELLASEVLTNALRYTASGRRGGGVDVRFRVEDEFLRVEVTDDGGARTVPHLVESSGWQESGRGLLMVAMLAADWGWSAGPARTSVWFELRRDPC</sequence>
<organism evidence="4 5">
    <name type="scientific">Actinomadura logoneensis</name>
    <dbReference type="NCBI Taxonomy" id="2293572"/>
    <lineage>
        <taxon>Bacteria</taxon>
        <taxon>Bacillati</taxon>
        <taxon>Actinomycetota</taxon>
        <taxon>Actinomycetes</taxon>
        <taxon>Streptosporangiales</taxon>
        <taxon>Thermomonosporaceae</taxon>
        <taxon>Actinomadura</taxon>
    </lineage>
</organism>
<keyword evidence="5" id="KW-1185">Reference proteome</keyword>
<keyword evidence="4" id="KW-0067">ATP-binding</keyword>
<proteinExistence type="predicted"/>
<protein>
    <submittedName>
        <fullName evidence="4">ATP-binding protein</fullName>
    </submittedName>
</protein>
<dbReference type="InterPro" id="IPR036890">
    <property type="entry name" value="HATPase_C_sf"/>
</dbReference>
<evidence type="ECO:0000313" key="4">
    <source>
        <dbReference type="EMBL" id="RFU36685.1"/>
    </source>
</evidence>
<keyword evidence="4" id="KW-0547">Nucleotide-binding</keyword>
<dbReference type="PANTHER" id="PTHR35526">
    <property type="entry name" value="ANTI-SIGMA-F FACTOR RSBW-RELATED"/>
    <property type="match status" value="1"/>
</dbReference>
<evidence type="ECO:0000256" key="2">
    <source>
        <dbReference type="SAM" id="MobiDB-lite"/>
    </source>
</evidence>
<feature type="region of interest" description="Disordered" evidence="2">
    <location>
        <begin position="1"/>
        <end position="31"/>
    </location>
</feature>
<dbReference type="GO" id="GO:0005524">
    <property type="term" value="F:ATP binding"/>
    <property type="evidence" value="ECO:0007669"/>
    <property type="project" value="UniProtKB-KW"/>
</dbReference>
<evidence type="ECO:0000313" key="5">
    <source>
        <dbReference type="Proteomes" id="UP000261811"/>
    </source>
</evidence>
<keyword evidence="1" id="KW-0418">Kinase</keyword>
<keyword evidence="1" id="KW-0808">Transferase</keyword>
<gene>
    <name evidence="4" type="ORF">DZF91_36860</name>
</gene>
<evidence type="ECO:0000256" key="1">
    <source>
        <dbReference type="ARBA" id="ARBA00022527"/>
    </source>
</evidence>
<dbReference type="Gene3D" id="3.30.565.10">
    <property type="entry name" value="Histidine kinase-like ATPase, C-terminal domain"/>
    <property type="match status" value="1"/>
</dbReference>
<evidence type="ECO:0000259" key="3">
    <source>
        <dbReference type="Pfam" id="PF13581"/>
    </source>
</evidence>
<keyword evidence="1" id="KW-0723">Serine/threonine-protein kinase</keyword>
<dbReference type="GO" id="GO:0004674">
    <property type="term" value="F:protein serine/threonine kinase activity"/>
    <property type="evidence" value="ECO:0007669"/>
    <property type="project" value="UniProtKB-KW"/>
</dbReference>
<dbReference type="PANTHER" id="PTHR35526:SF3">
    <property type="entry name" value="ANTI-SIGMA-F FACTOR RSBW"/>
    <property type="match status" value="1"/>
</dbReference>
<dbReference type="Pfam" id="PF13581">
    <property type="entry name" value="HATPase_c_2"/>
    <property type="match status" value="1"/>
</dbReference>
<accession>A0A372J9J2</accession>
<reference evidence="4 5" key="1">
    <citation type="submission" date="2018-08" db="EMBL/GenBank/DDBJ databases">
        <title>Actinomadura jelena sp. nov., a novel Actinomycete isolated from soil in Chad.</title>
        <authorList>
            <person name="Shi L."/>
        </authorList>
    </citation>
    <scope>NUCLEOTIDE SEQUENCE [LARGE SCALE GENOMIC DNA]</scope>
    <source>
        <strain evidence="4 5">NEAU-G17</strain>
    </source>
</reference>
<dbReference type="CDD" id="cd16936">
    <property type="entry name" value="HATPase_RsbW-like"/>
    <property type="match status" value="1"/>
</dbReference>
<dbReference type="InterPro" id="IPR003594">
    <property type="entry name" value="HATPase_dom"/>
</dbReference>
<dbReference type="SUPFAM" id="SSF55874">
    <property type="entry name" value="ATPase domain of HSP90 chaperone/DNA topoisomerase II/histidine kinase"/>
    <property type="match status" value="1"/>
</dbReference>
<dbReference type="EMBL" id="QURH01001039">
    <property type="protein sequence ID" value="RFU36685.1"/>
    <property type="molecule type" value="Genomic_DNA"/>
</dbReference>